<dbReference type="RefSeq" id="WP_303542976.1">
    <property type="nucleotide sequence ID" value="NZ_JAUOTP010000005.1"/>
</dbReference>
<dbReference type="Proteomes" id="UP001169764">
    <property type="component" value="Unassembled WGS sequence"/>
</dbReference>
<gene>
    <name evidence="2" type="ORF">Q4F19_12290</name>
</gene>
<dbReference type="Gene3D" id="1.10.10.10">
    <property type="entry name" value="Winged helix-like DNA-binding domain superfamily/Winged helix DNA-binding domain"/>
    <property type="match status" value="1"/>
</dbReference>
<dbReference type="Pfam" id="PF13463">
    <property type="entry name" value="HTH_27"/>
    <property type="match status" value="1"/>
</dbReference>
<organism evidence="2 3">
    <name type="scientific">Sphingomonas natans</name>
    <dbReference type="NCBI Taxonomy" id="3063330"/>
    <lineage>
        <taxon>Bacteria</taxon>
        <taxon>Pseudomonadati</taxon>
        <taxon>Pseudomonadota</taxon>
        <taxon>Alphaproteobacteria</taxon>
        <taxon>Sphingomonadales</taxon>
        <taxon>Sphingomonadaceae</taxon>
        <taxon>Sphingomonas</taxon>
    </lineage>
</organism>
<evidence type="ECO:0000259" key="1">
    <source>
        <dbReference type="Pfam" id="PF13463"/>
    </source>
</evidence>
<protein>
    <submittedName>
        <fullName evidence="2">Winged helix DNA-binding protein</fullName>
    </submittedName>
</protein>
<sequence length="168" mass="18239">MDGSKATMNRIKAHVVAIAKELNVSESELDASRFSGDAPPGSAALRLVTAKAWQRASEVRRVIFGEGDRLFADPAWEVLLDLYIQQAEGRVVNISSACLATKVPLTTGLRWLNLLREGGLIERTADPHDRRRTLVSLTPEAIQKIGLSLDAAAASDRRLGLGRLEIIG</sequence>
<dbReference type="InterPro" id="IPR036388">
    <property type="entry name" value="WH-like_DNA-bd_sf"/>
</dbReference>
<dbReference type="SUPFAM" id="SSF46785">
    <property type="entry name" value="Winged helix' DNA-binding domain"/>
    <property type="match status" value="1"/>
</dbReference>
<dbReference type="GO" id="GO:0003677">
    <property type="term" value="F:DNA binding"/>
    <property type="evidence" value="ECO:0007669"/>
    <property type="project" value="UniProtKB-KW"/>
</dbReference>
<dbReference type="InterPro" id="IPR036390">
    <property type="entry name" value="WH_DNA-bd_sf"/>
</dbReference>
<reference evidence="2" key="1">
    <citation type="submission" date="2023-07" db="EMBL/GenBank/DDBJ databases">
        <authorList>
            <person name="Kim M."/>
        </authorList>
    </citation>
    <scope>NUCLEOTIDE SEQUENCE</scope>
    <source>
        <strain evidence="2">BIUV-7</strain>
    </source>
</reference>
<accession>A0ABT8YA03</accession>
<evidence type="ECO:0000313" key="3">
    <source>
        <dbReference type="Proteomes" id="UP001169764"/>
    </source>
</evidence>
<proteinExistence type="predicted"/>
<comment type="caution">
    <text evidence="2">The sequence shown here is derived from an EMBL/GenBank/DDBJ whole genome shotgun (WGS) entry which is preliminary data.</text>
</comment>
<name>A0ABT8YA03_9SPHN</name>
<dbReference type="InterPro" id="IPR000835">
    <property type="entry name" value="HTH_MarR-typ"/>
</dbReference>
<feature type="domain" description="HTH marR-type" evidence="1">
    <location>
        <begin position="87"/>
        <end position="141"/>
    </location>
</feature>
<keyword evidence="2" id="KW-0238">DNA-binding</keyword>
<evidence type="ECO:0000313" key="2">
    <source>
        <dbReference type="EMBL" id="MDO6415162.1"/>
    </source>
</evidence>
<keyword evidence="3" id="KW-1185">Reference proteome</keyword>
<dbReference type="EMBL" id="JAUOTP010000005">
    <property type="protein sequence ID" value="MDO6415162.1"/>
    <property type="molecule type" value="Genomic_DNA"/>
</dbReference>